<evidence type="ECO:0000313" key="2">
    <source>
        <dbReference type="Proteomes" id="UP000600449"/>
    </source>
</evidence>
<accession>A0A917QJE1</accession>
<protein>
    <submittedName>
        <fullName evidence="1">Uncharacterized protein</fullName>
    </submittedName>
</protein>
<dbReference type="AlphaFoldDB" id="A0A917QJE1"/>
<keyword evidence="2" id="KW-1185">Reference proteome</keyword>
<proteinExistence type="predicted"/>
<reference evidence="1 2" key="1">
    <citation type="journal article" date="2014" name="Int. J. Syst. Evol. Microbiol.">
        <title>Complete genome sequence of Corynebacterium casei LMG S-19264T (=DSM 44701T), isolated from a smear-ripened cheese.</title>
        <authorList>
            <consortium name="US DOE Joint Genome Institute (JGI-PGF)"/>
            <person name="Walter F."/>
            <person name="Albersmeier A."/>
            <person name="Kalinowski J."/>
            <person name="Ruckert C."/>
        </authorList>
    </citation>
    <scope>NUCLEOTIDE SEQUENCE [LARGE SCALE GENOMIC DNA]</scope>
    <source>
        <strain evidence="1 2">CGMCC 1.9161</strain>
    </source>
</reference>
<organism evidence="1 2">
    <name type="scientific">Salinarimonas ramus</name>
    <dbReference type="NCBI Taxonomy" id="690164"/>
    <lineage>
        <taxon>Bacteria</taxon>
        <taxon>Pseudomonadati</taxon>
        <taxon>Pseudomonadota</taxon>
        <taxon>Alphaproteobacteria</taxon>
        <taxon>Hyphomicrobiales</taxon>
        <taxon>Salinarimonadaceae</taxon>
        <taxon>Salinarimonas</taxon>
    </lineage>
</organism>
<comment type="caution">
    <text evidence="1">The sequence shown here is derived from an EMBL/GenBank/DDBJ whole genome shotgun (WGS) entry which is preliminary data.</text>
</comment>
<name>A0A917QJE1_9HYPH</name>
<dbReference type="RefSeq" id="WP_188915379.1">
    <property type="nucleotide sequence ID" value="NZ_BMMF01000015.1"/>
</dbReference>
<dbReference type="EMBL" id="BMMF01000015">
    <property type="protein sequence ID" value="GGK51794.1"/>
    <property type="molecule type" value="Genomic_DNA"/>
</dbReference>
<sequence>MSTLYLSSEKQGGGGGMGPLEDSVARIYIDPVRHPNGWPEAVGAELFEELREVPNLHIVSARLDQVEAMQDIGGSTAVENFKKLGFHIVFLTARPISEKRSRGRQRLQAIEAALYQALQRELYIRSAEVDWMLLNHPSNARPPYLSSVHCFSAKIRELEQLARLKLSNKEDEPLATEDEESSDDTALADLFIERQLERGRKIKYGILGEERLTGEALRARYVNALEHTYKTESADVFDQRIEGVCTLIRFIARGCLRATTVAAVNARTDRIERKYGDVLRALDAKGGGTHVMQDMSYEQILKRFGKKAATAATNVNSADLRVENPQNFGDDSLRLDDMIGLAIFANVDPFEICSDHLLYHKVIECARAFSSYLHDGVEMPEDHKRMYLKAFTSKGEALLEYTAAGTLARIVALHFQLNRRALPRRPDR</sequence>
<dbReference type="Proteomes" id="UP000600449">
    <property type="component" value="Unassembled WGS sequence"/>
</dbReference>
<evidence type="ECO:0000313" key="1">
    <source>
        <dbReference type="EMBL" id="GGK51794.1"/>
    </source>
</evidence>
<gene>
    <name evidence="1" type="ORF">GCM10011322_43540</name>
</gene>